<name>A0A9P4J5A6_9PEZI</name>
<feature type="compositionally biased region" description="Basic and acidic residues" evidence="2">
    <location>
        <begin position="480"/>
        <end position="494"/>
    </location>
</feature>
<dbReference type="EMBL" id="ML996086">
    <property type="protein sequence ID" value="KAF2152688.1"/>
    <property type="molecule type" value="Genomic_DNA"/>
</dbReference>
<dbReference type="InterPro" id="IPR053268">
    <property type="entry name" value="Woronin_anchor"/>
</dbReference>
<feature type="coiled-coil region" evidence="1">
    <location>
        <begin position="9"/>
        <end position="100"/>
    </location>
</feature>
<keyword evidence="4" id="KW-1185">Reference proteome</keyword>
<sequence>MRRKQSSHIMDLEARMDALIAENQRLHELKDGQSGDRSTGNADGSDAVRQALEESEVQLREKDAQIHQIKAMLESLQQELERLTEVNSDLTAANKNLIADTNDRYATLQDEHQYAHEQWQQSVRDLDKLRLEHSQLSNGMESIVRQHIDAALEDKDTEIVHLRAELELATSQIRELQAKIQASTSDNFLTSRDEDYFDRECQKLCQHVQAWVLRFSKSSDNRACRLTSDIKDDKLEARLDNCMLDGSDVDNLLVDRIRRRDVFMALFMTMIWEYVFTRYLFGMDREQRQKLKSLEKILMEVGPPRAVAQWRATTLTLLSQRPAFETQLNLDHEAVTFEIYNTLAALLPPPRTEEAKLQSSLKRVVRLAIDLSIEMRTQRADYFMLPPPMPEYDANGDLIGKTRFDANTMSERSGDYASNEELQAQNAVVKVVLFPLVMKKGDDAGEGGEEAVICPAQVLVTASKHSKRVVRQKSGVMSVDDDRATSRGSAERSRLSLMSGIEGGSHYQV</sequence>
<evidence type="ECO:0000313" key="3">
    <source>
        <dbReference type="EMBL" id="KAF2152688.1"/>
    </source>
</evidence>
<dbReference type="PANTHER" id="PTHR40641">
    <property type="entry name" value="INVOLUCRIN REPEAT PROTEIN (AFU_ORTHOLOGUE AFUA_2G08060)"/>
    <property type="match status" value="1"/>
</dbReference>
<keyword evidence="1" id="KW-0175">Coiled coil</keyword>
<organism evidence="3 4">
    <name type="scientific">Myriangium duriaei CBS 260.36</name>
    <dbReference type="NCBI Taxonomy" id="1168546"/>
    <lineage>
        <taxon>Eukaryota</taxon>
        <taxon>Fungi</taxon>
        <taxon>Dikarya</taxon>
        <taxon>Ascomycota</taxon>
        <taxon>Pezizomycotina</taxon>
        <taxon>Dothideomycetes</taxon>
        <taxon>Dothideomycetidae</taxon>
        <taxon>Myriangiales</taxon>
        <taxon>Myriangiaceae</taxon>
        <taxon>Myriangium</taxon>
    </lineage>
</organism>
<dbReference type="AlphaFoldDB" id="A0A9P4J5A6"/>
<accession>A0A9P4J5A6</accession>
<reference evidence="3" key="1">
    <citation type="journal article" date="2020" name="Stud. Mycol.">
        <title>101 Dothideomycetes genomes: a test case for predicting lifestyles and emergence of pathogens.</title>
        <authorList>
            <person name="Haridas S."/>
            <person name="Albert R."/>
            <person name="Binder M."/>
            <person name="Bloem J."/>
            <person name="Labutti K."/>
            <person name="Salamov A."/>
            <person name="Andreopoulos B."/>
            <person name="Baker S."/>
            <person name="Barry K."/>
            <person name="Bills G."/>
            <person name="Bluhm B."/>
            <person name="Cannon C."/>
            <person name="Castanera R."/>
            <person name="Culley D."/>
            <person name="Daum C."/>
            <person name="Ezra D."/>
            <person name="Gonzalez J."/>
            <person name="Henrissat B."/>
            <person name="Kuo A."/>
            <person name="Liang C."/>
            <person name="Lipzen A."/>
            <person name="Lutzoni F."/>
            <person name="Magnuson J."/>
            <person name="Mondo S."/>
            <person name="Nolan M."/>
            <person name="Ohm R."/>
            <person name="Pangilinan J."/>
            <person name="Park H.-J."/>
            <person name="Ramirez L."/>
            <person name="Alfaro M."/>
            <person name="Sun H."/>
            <person name="Tritt A."/>
            <person name="Yoshinaga Y."/>
            <person name="Zwiers L.-H."/>
            <person name="Turgeon B."/>
            <person name="Goodwin S."/>
            <person name="Spatafora J."/>
            <person name="Crous P."/>
            <person name="Grigoriev I."/>
        </authorList>
    </citation>
    <scope>NUCLEOTIDE SEQUENCE</scope>
    <source>
        <strain evidence="3">CBS 260.36</strain>
    </source>
</reference>
<evidence type="ECO:0000256" key="1">
    <source>
        <dbReference type="SAM" id="Coils"/>
    </source>
</evidence>
<comment type="caution">
    <text evidence="3">The sequence shown here is derived from an EMBL/GenBank/DDBJ whole genome shotgun (WGS) entry which is preliminary data.</text>
</comment>
<dbReference type="OrthoDB" id="5365701at2759"/>
<feature type="coiled-coil region" evidence="1">
    <location>
        <begin position="152"/>
        <end position="186"/>
    </location>
</feature>
<protein>
    <submittedName>
        <fullName evidence="3">Uncharacterized protein</fullName>
    </submittedName>
</protein>
<dbReference type="Proteomes" id="UP000799439">
    <property type="component" value="Unassembled WGS sequence"/>
</dbReference>
<gene>
    <name evidence="3" type="ORF">K461DRAFT_226615</name>
</gene>
<evidence type="ECO:0000256" key="2">
    <source>
        <dbReference type="SAM" id="MobiDB-lite"/>
    </source>
</evidence>
<dbReference type="PANTHER" id="PTHR40641:SF2">
    <property type="entry name" value="INVOLUCRIN REPEAT PROTEIN"/>
    <property type="match status" value="1"/>
</dbReference>
<evidence type="ECO:0000313" key="4">
    <source>
        <dbReference type="Proteomes" id="UP000799439"/>
    </source>
</evidence>
<feature type="region of interest" description="Disordered" evidence="2">
    <location>
        <begin position="471"/>
        <end position="497"/>
    </location>
</feature>
<proteinExistence type="predicted"/>